<feature type="domain" description="Glycosyl transferase family 1" evidence="1">
    <location>
        <begin position="177"/>
        <end position="327"/>
    </location>
</feature>
<dbReference type="InterPro" id="IPR001296">
    <property type="entry name" value="Glyco_trans_1"/>
</dbReference>
<protein>
    <submittedName>
        <fullName evidence="3">Glycosyltransferase</fullName>
    </submittedName>
</protein>
<dbReference type="EMBL" id="QYUL01000006">
    <property type="protein sequence ID" value="RJF76828.1"/>
    <property type="molecule type" value="Genomic_DNA"/>
</dbReference>
<feature type="domain" description="Glycosyltransferase subfamily 4-like N-terminal" evidence="2">
    <location>
        <begin position="14"/>
        <end position="153"/>
    </location>
</feature>
<dbReference type="PANTHER" id="PTHR12526:SF634">
    <property type="entry name" value="BLL3361 PROTEIN"/>
    <property type="match status" value="1"/>
</dbReference>
<reference evidence="3 4" key="1">
    <citation type="submission" date="2018-09" db="EMBL/GenBank/DDBJ databases">
        <authorList>
            <person name="Zhu H."/>
        </authorList>
    </citation>
    <scope>NUCLEOTIDE SEQUENCE [LARGE SCALE GENOMIC DNA]</scope>
    <source>
        <strain evidence="3 4">K2W22B-5</strain>
    </source>
</reference>
<keyword evidence="4" id="KW-1185">Reference proteome</keyword>
<dbReference type="GO" id="GO:0016757">
    <property type="term" value="F:glycosyltransferase activity"/>
    <property type="evidence" value="ECO:0007669"/>
    <property type="project" value="InterPro"/>
</dbReference>
<organism evidence="3 4">
    <name type="scientific">Azospirillum cavernae</name>
    <dbReference type="NCBI Taxonomy" id="2320860"/>
    <lineage>
        <taxon>Bacteria</taxon>
        <taxon>Pseudomonadati</taxon>
        <taxon>Pseudomonadota</taxon>
        <taxon>Alphaproteobacteria</taxon>
        <taxon>Rhodospirillales</taxon>
        <taxon>Azospirillaceae</taxon>
        <taxon>Azospirillum</taxon>
    </lineage>
</organism>
<gene>
    <name evidence="3" type="ORF">D3877_28510</name>
</gene>
<sequence>MPRVLHVLNTLQRSGAEVMLAAAVPYFRAAGYDTHILSTGRELGAFAPTLERVGCVVHHIPFAKNPAFFQAFHALTIQERPDIVHVHCERAAVFYTALAATRARVVRTVHGWFDFTGSLRARKILERWVCRQLLGARHIAPSPSVAENERRRFLNDTLLCPNWYDDTRFFPPDQAQRDAARQALGYADDDVVVVSVGSHAPVKNLTEALHALASLRGDRRLRFLHLGRPTDPNTGDSLPLRAEALGLSAITRFVGETDDVPFHLHAADIHLMPSLREGMGVAAVEAMATGLPQILSDVPGLADFKGFAPGIHHVEPTADGLSSAIAAAAAMTRTDRRHVGLGIAKAAQRMFSTSVGAARYIALYKAISSANPQ</sequence>
<evidence type="ECO:0000313" key="3">
    <source>
        <dbReference type="EMBL" id="RJF76828.1"/>
    </source>
</evidence>
<comment type="caution">
    <text evidence="3">The sequence shown here is derived from an EMBL/GenBank/DDBJ whole genome shotgun (WGS) entry which is preliminary data.</text>
</comment>
<dbReference type="OrthoDB" id="9771846at2"/>
<dbReference type="SUPFAM" id="SSF53756">
    <property type="entry name" value="UDP-Glycosyltransferase/glycogen phosphorylase"/>
    <property type="match status" value="1"/>
</dbReference>
<evidence type="ECO:0000259" key="2">
    <source>
        <dbReference type="Pfam" id="PF13439"/>
    </source>
</evidence>
<evidence type="ECO:0000259" key="1">
    <source>
        <dbReference type="Pfam" id="PF00534"/>
    </source>
</evidence>
<dbReference type="Proteomes" id="UP000283458">
    <property type="component" value="Unassembled WGS sequence"/>
</dbReference>
<dbReference type="AlphaFoldDB" id="A0A418VKZ9"/>
<proteinExistence type="predicted"/>
<accession>A0A418VKZ9</accession>
<dbReference type="Gene3D" id="3.40.50.2000">
    <property type="entry name" value="Glycogen Phosphorylase B"/>
    <property type="match status" value="2"/>
</dbReference>
<dbReference type="RefSeq" id="WP_119834180.1">
    <property type="nucleotide sequence ID" value="NZ_QYUL01000006.1"/>
</dbReference>
<dbReference type="InterPro" id="IPR028098">
    <property type="entry name" value="Glyco_trans_4-like_N"/>
</dbReference>
<dbReference type="Pfam" id="PF13439">
    <property type="entry name" value="Glyco_transf_4"/>
    <property type="match status" value="1"/>
</dbReference>
<dbReference type="Pfam" id="PF00534">
    <property type="entry name" value="Glycos_transf_1"/>
    <property type="match status" value="1"/>
</dbReference>
<dbReference type="PANTHER" id="PTHR12526">
    <property type="entry name" value="GLYCOSYLTRANSFERASE"/>
    <property type="match status" value="1"/>
</dbReference>
<keyword evidence="3" id="KW-0808">Transferase</keyword>
<evidence type="ECO:0000313" key="4">
    <source>
        <dbReference type="Proteomes" id="UP000283458"/>
    </source>
</evidence>
<name>A0A418VKZ9_9PROT</name>